<dbReference type="OMA" id="WEIITII"/>
<dbReference type="InterPro" id="IPR017946">
    <property type="entry name" value="PLC-like_Pdiesterase_TIM-brl"/>
</dbReference>
<dbReference type="PANTHER" id="PTHR13593:SF134">
    <property type="entry name" value="F14J22.5 PROTEIN"/>
    <property type="match status" value="1"/>
</dbReference>
<proteinExistence type="predicted"/>
<name>A0A5E4ER22_PRUDU</name>
<feature type="non-terminal residue" evidence="1">
    <location>
        <position position="229"/>
    </location>
</feature>
<dbReference type="GO" id="GO:0006629">
    <property type="term" value="P:lipid metabolic process"/>
    <property type="evidence" value="ECO:0007669"/>
    <property type="project" value="InterPro"/>
</dbReference>
<dbReference type="Gramene" id="VVA18197">
    <property type="protein sequence ID" value="VVA18197"/>
    <property type="gene ID" value="Prudul26B035958"/>
</dbReference>
<dbReference type="SUPFAM" id="SSF51695">
    <property type="entry name" value="PLC-like phosphodiesterases"/>
    <property type="match status" value="1"/>
</dbReference>
<gene>
    <name evidence="1" type="ORF">ALMOND_2B035958</name>
</gene>
<dbReference type="InterPro" id="IPR051057">
    <property type="entry name" value="PI-PLC_domain"/>
</dbReference>
<organism evidence="1 2">
    <name type="scientific">Prunus dulcis</name>
    <name type="common">Almond</name>
    <name type="synonym">Amygdalus dulcis</name>
    <dbReference type="NCBI Taxonomy" id="3755"/>
    <lineage>
        <taxon>Eukaryota</taxon>
        <taxon>Viridiplantae</taxon>
        <taxon>Streptophyta</taxon>
        <taxon>Embryophyta</taxon>
        <taxon>Tracheophyta</taxon>
        <taxon>Spermatophyta</taxon>
        <taxon>Magnoliopsida</taxon>
        <taxon>eudicotyledons</taxon>
        <taxon>Gunneridae</taxon>
        <taxon>Pentapetalae</taxon>
        <taxon>rosids</taxon>
        <taxon>fabids</taxon>
        <taxon>Rosales</taxon>
        <taxon>Rosaceae</taxon>
        <taxon>Amygdaloideae</taxon>
        <taxon>Amygdaleae</taxon>
        <taxon>Prunus</taxon>
    </lineage>
</organism>
<accession>A0A5E4ER22</accession>
<protein>
    <submittedName>
        <fullName evidence="1">Uncharacterized protein</fullName>
    </submittedName>
</protein>
<dbReference type="Proteomes" id="UP000327085">
    <property type="component" value="Chromosome 8"/>
</dbReference>
<dbReference type="GO" id="GO:0008081">
    <property type="term" value="F:phosphoric diester hydrolase activity"/>
    <property type="evidence" value="ECO:0007669"/>
    <property type="project" value="InterPro"/>
</dbReference>
<dbReference type="InParanoid" id="A0A5E4ER22"/>
<evidence type="ECO:0000313" key="1">
    <source>
        <dbReference type="EMBL" id="VVA18197.1"/>
    </source>
</evidence>
<dbReference type="AlphaFoldDB" id="A0A5E4ER22"/>
<dbReference type="PANTHER" id="PTHR13593">
    <property type="match status" value="1"/>
</dbReference>
<dbReference type="EMBL" id="CABIKO010000029">
    <property type="protein sequence ID" value="VVA18197.1"/>
    <property type="molecule type" value="Genomic_DNA"/>
</dbReference>
<reference evidence="2" key="1">
    <citation type="journal article" date="2020" name="Plant J.">
        <title>Transposons played a major role in the diversification between the closely related almond and peach genomes: results from the almond genome sequence.</title>
        <authorList>
            <person name="Alioto T."/>
            <person name="Alexiou K.G."/>
            <person name="Bardil A."/>
            <person name="Barteri F."/>
            <person name="Castanera R."/>
            <person name="Cruz F."/>
            <person name="Dhingra A."/>
            <person name="Duval H."/>
            <person name="Fernandez I Marti A."/>
            <person name="Frias L."/>
            <person name="Galan B."/>
            <person name="Garcia J.L."/>
            <person name="Howad W."/>
            <person name="Gomez-Garrido J."/>
            <person name="Gut M."/>
            <person name="Julca I."/>
            <person name="Morata J."/>
            <person name="Puigdomenech P."/>
            <person name="Ribeca P."/>
            <person name="Rubio Cabetas M.J."/>
            <person name="Vlasova A."/>
            <person name="Wirthensohn M."/>
            <person name="Garcia-Mas J."/>
            <person name="Gabaldon T."/>
            <person name="Casacuberta J.M."/>
            <person name="Arus P."/>
        </authorList>
    </citation>
    <scope>NUCLEOTIDE SEQUENCE [LARGE SCALE GENOMIC DNA]</scope>
    <source>
        <strain evidence="2">cv. Texas</strain>
    </source>
</reference>
<evidence type="ECO:0000313" key="2">
    <source>
        <dbReference type="Proteomes" id="UP000327085"/>
    </source>
</evidence>
<sequence length="229" mass="25216">MEMERYLCLLRLGVGRLFILKYNSSTSLEKLVVIAILFGSTLFSGCSGAGKVVTVKTLPFNRYSWLTAHNSFAMLGTKSLITGSNIIFGTNQMDGITAQLNQSAINAPGEIQTFLKQDPWEIITIIIEDPVETPITEKEASEGIAYQWNYMVANQYGDSGMKAGSCSNRVESLDLQNTTKSLVLNFFSSNPNLLKACKDTSAPLLDMLKTCHVAAGNRWPNFIAVDFYS</sequence>
<dbReference type="Pfam" id="PF26178">
    <property type="entry name" value="PI-PLC_cat"/>
    <property type="match status" value="2"/>
</dbReference>